<dbReference type="AlphaFoldDB" id="K5B8N2"/>
<sequence length="84" mass="9520">MTVCEALGFPAEDWPMFARWATTPMTPAEQETLFQYVDVKIAERCWKQGDDLLSRLITLEENGRALTTDEIHRFVAGLVGANVF</sequence>
<comment type="caution">
    <text evidence="1">The sequence shown here is derived from an EMBL/GenBank/DDBJ whole genome shotgun (WGS) entry which is preliminary data.</text>
</comment>
<reference evidence="1 2" key="1">
    <citation type="journal article" date="2012" name="J. Bacteriol.">
        <title>Genome sequence of Mycobacterium hassiacum DSM 44199, a rare source of heat-stable mycobacterial proteins.</title>
        <authorList>
            <person name="Tiago I."/>
            <person name="Maranha A."/>
            <person name="Mendes V."/>
            <person name="Alarico S."/>
            <person name="Moynihan P.J."/>
            <person name="Clarke A.J."/>
            <person name="Macedo-Ribeiro S."/>
            <person name="Pereira P.J."/>
            <person name="Empadinhas N."/>
        </authorList>
    </citation>
    <scope>NUCLEOTIDE SEQUENCE [LARGE SCALE GENOMIC DNA]</scope>
    <source>
        <strain evidence="2">DSM 44199 / CIP 105218 / JCM 12690 / 3849</strain>
    </source>
</reference>
<proteinExistence type="predicted"/>
<dbReference type="EMBL" id="AMRA01000051">
    <property type="protein sequence ID" value="EKF23993.1"/>
    <property type="molecule type" value="Genomic_DNA"/>
</dbReference>
<evidence type="ECO:0000313" key="1">
    <source>
        <dbReference type="EMBL" id="EKF23993.1"/>
    </source>
</evidence>
<dbReference type="InterPro" id="IPR036396">
    <property type="entry name" value="Cyt_P450_sf"/>
</dbReference>
<dbReference type="GO" id="GO:0020037">
    <property type="term" value="F:heme binding"/>
    <property type="evidence" value="ECO:0007669"/>
    <property type="project" value="InterPro"/>
</dbReference>
<dbReference type="GO" id="GO:0005506">
    <property type="term" value="F:iron ion binding"/>
    <property type="evidence" value="ECO:0007669"/>
    <property type="project" value="InterPro"/>
</dbReference>
<accession>K5B8N2</accession>
<keyword evidence="2" id="KW-1185">Reference proteome</keyword>
<dbReference type="STRING" id="1122247.GCA_000379865_00029"/>
<dbReference type="PATRIC" id="fig|1122247.3.peg.1936"/>
<dbReference type="Proteomes" id="UP000006265">
    <property type="component" value="Unassembled WGS sequence"/>
</dbReference>
<dbReference type="GO" id="GO:0016705">
    <property type="term" value="F:oxidoreductase activity, acting on paired donors, with incorporation or reduction of molecular oxygen"/>
    <property type="evidence" value="ECO:0007669"/>
    <property type="project" value="InterPro"/>
</dbReference>
<dbReference type="Gene3D" id="1.10.630.10">
    <property type="entry name" value="Cytochrome P450"/>
    <property type="match status" value="1"/>
</dbReference>
<organism evidence="1 2">
    <name type="scientific">Mycolicibacterium hassiacum (strain DSM 44199 / CIP 105218 / JCM 12690 / 3849)</name>
    <name type="common">Mycobacterium hassiacum</name>
    <dbReference type="NCBI Taxonomy" id="1122247"/>
    <lineage>
        <taxon>Bacteria</taxon>
        <taxon>Bacillati</taxon>
        <taxon>Actinomycetota</taxon>
        <taxon>Actinomycetes</taxon>
        <taxon>Mycobacteriales</taxon>
        <taxon>Mycobacteriaceae</taxon>
        <taxon>Mycolicibacterium</taxon>
    </lineage>
</organism>
<protein>
    <submittedName>
        <fullName evidence="1">Uncharacterized protein</fullName>
    </submittedName>
</protein>
<dbReference type="SUPFAM" id="SSF48264">
    <property type="entry name" value="Cytochrome P450"/>
    <property type="match status" value="1"/>
</dbReference>
<dbReference type="eggNOG" id="ENOG5031Q85">
    <property type="taxonomic scope" value="Bacteria"/>
</dbReference>
<dbReference type="GO" id="GO:0004497">
    <property type="term" value="F:monooxygenase activity"/>
    <property type="evidence" value="ECO:0007669"/>
    <property type="project" value="InterPro"/>
</dbReference>
<evidence type="ECO:0000313" key="2">
    <source>
        <dbReference type="Proteomes" id="UP000006265"/>
    </source>
</evidence>
<name>K5B8N2_MYCHD</name>
<gene>
    <name evidence="1" type="ORF">C731_2013</name>
</gene>